<dbReference type="Proteomes" id="UP000595437">
    <property type="component" value="Chromosome 18"/>
</dbReference>
<dbReference type="EMBL" id="CP045907">
    <property type="protein sequence ID" value="QQP35192.1"/>
    <property type="molecule type" value="Genomic_DNA"/>
</dbReference>
<proteinExistence type="predicted"/>
<reference evidence="2" key="1">
    <citation type="submission" date="2021-01" db="EMBL/GenBank/DDBJ databases">
        <title>Caligus Genome Assembly.</title>
        <authorList>
            <person name="Gallardo-Escarate C."/>
        </authorList>
    </citation>
    <scope>NUCLEOTIDE SEQUENCE [LARGE SCALE GENOMIC DNA]</scope>
</reference>
<dbReference type="AlphaFoldDB" id="A0A7T8GPE8"/>
<sequence>MAFILSGASIDHVSEFIEIRYLIQKGHKGTGVGSKGYEFPSFTDEGSEDDDSVVSEYFVPYDITASGRGVKKSIRGIPEWTSWTNLKHELQRKWTSLP</sequence>
<gene>
    <name evidence="1" type="ORF">FKW44_023348</name>
</gene>
<dbReference type="GO" id="GO:0016740">
    <property type="term" value="F:transferase activity"/>
    <property type="evidence" value="ECO:0007669"/>
    <property type="project" value="UniProtKB-KW"/>
</dbReference>
<name>A0A7T8GPE8_CALRO</name>
<keyword evidence="1" id="KW-0808">Transferase</keyword>
<protein>
    <submittedName>
        <fullName evidence="1">Hexosyltransferase</fullName>
    </submittedName>
</protein>
<evidence type="ECO:0000313" key="2">
    <source>
        <dbReference type="Proteomes" id="UP000595437"/>
    </source>
</evidence>
<organism evidence="1 2">
    <name type="scientific">Caligus rogercresseyi</name>
    <name type="common">Sea louse</name>
    <dbReference type="NCBI Taxonomy" id="217165"/>
    <lineage>
        <taxon>Eukaryota</taxon>
        <taxon>Metazoa</taxon>
        <taxon>Ecdysozoa</taxon>
        <taxon>Arthropoda</taxon>
        <taxon>Crustacea</taxon>
        <taxon>Multicrustacea</taxon>
        <taxon>Hexanauplia</taxon>
        <taxon>Copepoda</taxon>
        <taxon>Siphonostomatoida</taxon>
        <taxon>Caligidae</taxon>
        <taxon>Caligus</taxon>
    </lineage>
</organism>
<keyword evidence="2" id="KW-1185">Reference proteome</keyword>
<evidence type="ECO:0000313" key="1">
    <source>
        <dbReference type="EMBL" id="QQP35192.1"/>
    </source>
</evidence>
<accession>A0A7T8GPE8</accession>